<reference evidence="1" key="1">
    <citation type="submission" date="2019-04" db="EMBL/GenBank/DDBJ databases">
        <title>Microbes associate with the intestines of laboratory mice.</title>
        <authorList>
            <person name="Navarre W."/>
            <person name="Wong E."/>
            <person name="Huang K."/>
            <person name="Tropini C."/>
            <person name="Ng K."/>
            <person name="Yu B."/>
        </authorList>
    </citation>
    <scope>NUCLEOTIDE SEQUENCE</scope>
    <source>
        <strain evidence="1">NM09_H32</strain>
    </source>
</reference>
<evidence type="ECO:0000313" key="1">
    <source>
        <dbReference type="EMBL" id="TGY65457.1"/>
    </source>
</evidence>
<keyword evidence="2" id="KW-1185">Reference proteome</keyword>
<evidence type="ECO:0000313" key="2">
    <source>
        <dbReference type="Proteomes" id="UP000308836"/>
    </source>
</evidence>
<dbReference type="EC" id="5.1.1.3" evidence="1"/>
<protein>
    <submittedName>
        <fullName evidence="1">Glutamate racemase</fullName>
        <ecNumber evidence="1">5.1.1.3</ecNumber>
    </submittedName>
</protein>
<organism evidence="1 2">
    <name type="scientific">Dubosiella muris</name>
    <dbReference type="NCBI Taxonomy" id="3038133"/>
    <lineage>
        <taxon>Bacteria</taxon>
        <taxon>Bacillati</taxon>
        <taxon>Bacillota</taxon>
        <taxon>Erysipelotrichia</taxon>
        <taxon>Erysipelotrichales</taxon>
        <taxon>Erysipelotrichaceae</taxon>
        <taxon>Dubosiella</taxon>
    </lineage>
</organism>
<dbReference type="Proteomes" id="UP000308836">
    <property type="component" value="Unassembled WGS sequence"/>
</dbReference>
<comment type="caution">
    <text evidence="1">The sequence shown here is derived from an EMBL/GenBank/DDBJ whole genome shotgun (WGS) entry which is preliminary data.</text>
</comment>
<keyword evidence="1" id="KW-0413">Isomerase</keyword>
<proteinExistence type="predicted"/>
<accession>A0AC61R639</accession>
<dbReference type="EMBL" id="SRYG01000017">
    <property type="protein sequence ID" value="TGY65457.1"/>
    <property type="molecule type" value="Genomic_DNA"/>
</dbReference>
<gene>
    <name evidence="1" type="primary">murI</name>
    <name evidence="1" type="ORF">E5336_08550</name>
</gene>
<name>A0AC61R639_9FIRM</name>
<sequence length="257" mass="28637">MDSKSPIGVFDSGLGGISVLSAIHTLLPGENLIYFGDSQYNPYGTKTKEEITQRCLAICDELIRRGAKMIVVACNTATSACVNQLRDTYDVDIIGMEPALKVACDRPQPQRVAVWATDFTLKEEKFAALMHRFDEKHEIHKVACPQLVRIVEEDDLDNDVRAQAAMNAYLAQAPDVDSIVLGCTHFVFFKKKLAQRLQDSIELIDGNEGTARHVKALLEQRGLLNRGEAGTIAWMNTLPEKIGLSKRLFNRMEDSIE</sequence>